<dbReference type="PROSITE" id="PS51286">
    <property type="entry name" value="RAP"/>
    <property type="match status" value="1"/>
</dbReference>
<dbReference type="Proteomes" id="UP001230268">
    <property type="component" value="Unassembled WGS sequence"/>
</dbReference>
<proteinExistence type="predicted"/>
<evidence type="ECO:0000259" key="2">
    <source>
        <dbReference type="PROSITE" id="PS51286"/>
    </source>
</evidence>
<dbReference type="SMART" id="SM00952">
    <property type="entry name" value="RAP"/>
    <property type="match status" value="1"/>
</dbReference>
<feature type="domain" description="RAP" evidence="2">
    <location>
        <begin position="435"/>
        <end position="493"/>
    </location>
</feature>
<reference evidence="3" key="1">
    <citation type="submission" date="2023-08" db="EMBL/GenBank/DDBJ databases">
        <title>Draft sequence of the Babesia gibsoni genome.</title>
        <authorList>
            <person name="Yamagishi J.Y."/>
            <person name="Xuan X.X."/>
        </authorList>
    </citation>
    <scope>NUCLEOTIDE SEQUENCE</scope>
    <source>
        <strain evidence="3">Azabu</strain>
    </source>
</reference>
<organism evidence="3 4">
    <name type="scientific">Babesia gibsoni</name>
    <dbReference type="NCBI Taxonomy" id="33632"/>
    <lineage>
        <taxon>Eukaryota</taxon>
        <taxon>Sar</taxon>
        <taxon>Alveolata</taxon>
        <taxon>Apicomplexa</taxon>
        <taxon>Aconoidasida</taxon>
        <taxon>Piroplasmida</taxon>
        <taxon>Babesiidae</taxon>
        <taxon>Babesia</taxon>
    </lineage>
</organism>
<evidence type="ECO:0000313" key="4">
    <source>
        <dbReference type="Proteomes" id="UP001230268"/>
    </source>
</evidence>
<evidence type="ECO:0000256" key="1">
    <source>
        <dbReference type="SAM" id="MobiDB-lite"/>
    </source>
</evidence>
<accession>A0AAD8PCZ1</accession>
<comment type="caution">
    <text evidence="3">The sequence shown here is derived from an EMBL/GenBank/DDBJ whole genome shotgun (WGS) entry which is preliminary data.</text>
</comment>
<dbReference type="InterPro" id="IPR013584">
    <property type="entry name" value="RAP"/>
</dbReference>
<evidence type="ECO:0000313" key="3">
    <source>
        <dbReference type="EMBL" id="KAK1442039.1"/>
    </source>
</evidence>
<dbReference type="AlphaFoldDB" id="A0AAD8PCZ1"/>
<dbReference type="EMBL" id="JAVEPI010000004">
    <property type="protein sequence ID" value="KAK1442039.1"/>
    <property type="molecule type" value="Genomic_DNA"/>
</dbReference>
<sequence>MLPLGVARLILPAPRSLFNCSYTRFYSVSSIIHKYVRDGKEGNLHDHYNKIARIASLRCEDVSHSLANTLLSQFVEHKYDTSRLRGFLPSTDQPTNADVTLEEYFVILKVCHLQALTDLDLIASFSDNIRLSFLEAYGEAENSDLKGASRHKGSGGSDKDGKAVSHKNIKRSGTGERPPPFMDSVKTLCILFNELKILYDPLFRTIGSLILEHKPKLSHYDVELLLRTYAGQNYRYHALIDHLVSYVEDQIKKIELPNAVSFYKSMGSLDVMDPQLTRKMETLFSERIDGPDGVSFKFKEGITLNQLIDVGYTKFIQGYTDNEPFCFVKSVLEALASKLSSEDHLEQLPSKDKRKIILLTAFLKCLSEPLYNTMGDEHISTLKKVISSESGYKKFGTTKFVEKVSEHLTKLRIRHETNVYANGVLLDIVEKTRNVVWLCNSYHRFYATSFDLTAESRALDRLIRAFGFKTCAINYYQWGRLKAKRTRYAYIRMARYYAINDHRQYDHKYAGWSLPYVWWNVSRQDQMHISNYIKYEP</sequence>
<keyword evidence="4" id="KW-1185">Reference proteome</keyword>
<name>A0AAD8PCZ1_BABGI</name>
<feature type="region of interest" description="Disordered" evidence="1">
    <location>
        <begin position="145"/>
        <end position="178"/>
    </location>
</feature>
<protein>
    <recommendedName>
        <fullName evidence="2">RAP domain-containing protein</fullName>
    </recommendedName>
</protein>
<gene>
    <name evidence="3" type="ORF">BgAZ_400690</name>
</gene>